<keyword evidence="3" id="KW-1185">Reference proteome</keyword>
<gene>
    <name evidence="2" type="ORF">KTH90_18435</name>
</gene>
<protein>
    <recommendedName>
        <fullName evidence="4">DUF4367 domain-containing protein</fullName>
    </recommendedName>
</protein>
<feature type="chain" id="PRO_5046465254" description="DUF4367 domain-containing protein" evidence="1">
    <location>
        <begin position="24"/>
        <end position="158"/>
    </location>
</feature>
<evidence type="ECO:0000256" key="1">
    <source>
        <dbReference type="SAM" id="SignalP"/>
    </source>
</evidence>
<dbReference type="EMBL" id="JAHQCX010000015">
    <property type="protein sequence ID" value="MBU9727990.1"/>
    <property type="molecule type" value="Genomic_DNA"/>
</dbReference>
<dbReference type="Proteomes" id="UP001314681">
    <property type="component" value="Unassembled WGS sequence"/>
</dbReference>
<proteinExistence type="predicted"/>
<comment type="caution">
    <text evidence="2">The sequence shown here is derived from an EMBL/GenBank/DDBJ whole genome shotgun (WGS) entry which is preliminary data.</text>
</comment>
<reference evidence="2 3" key="1">
    <citation type="submission" date="2021-06" db="EMBL/GenBank/DDBJ databases">
        <title>Description of novel taxa of the family Lachnospiraceae.</title>
        <authorList>
            <person name="Chaplin A.V."/>
            <person name="Sokolova S.R."/>
            <person name="Pikina A.P."/>
            <person name="Korzhanova M."/>
            <person name="Belova V."/>
            <person name="Korostin D."/>
            <person name="Efimov B.A."/>
        </authorList>
    </citation>
    <scope>NUCLEOTIDE SEQUENCE [LARGE SCALE GENOMIC DNA]</scope>
    <source>
        <strain evidence="2 3">ASD4241</strain>
    </source>
</reference>
<evidence type="ECO:0000313" key="3">
    <source>
        <dbReference type="Proteomes" id="UP001314681"/>
    </source>
</evidence>
<evidence type="ECO:0000313" key="2">
    <source>
        <dbReference type="EMBL" id="MBU9727990.1"/>
    </source>
</evidence>
<feature type="signal peptide" evidence="1">
    <location>
        <begin position="1"/>
        <end position="23"/>
    </location>
</feature>
<name>A0ABS6KBU9_9FIRM</name>
<keyword evidence="1" id="KW-0732">Signal</keyword>
<sequence length="158" mass="16798">MKLKTIFSLILGTTLALSLVACGSNNNPAADNSKPGAVQPANPFQPCDTMDAAEEMAGFDLILPKTADKLEAIENEMIQAFYGEDGSDMLIRKALGNEDISGDYNEYAQTETVDGVTLKGADGQFSLAVWTDGEYTYSISVGNALSQVDMMALVDGVK</sequence>
<dbReference type="PROSITE" id="PS51257">
    <property type="entry name" value="PROKAR_LIPOPROTEIN"/>
    <property type="match status" value="1"/>
</dbReference>
<organism evidence="2 3">
    <name type="scientific">Diplocloster modestus</name>
    <dbReference type="NCBI Taxonomy" id="2850322"/>
    <lineage>
        <taxon>Bacteria</taxon>
        <taxon>Bacillati</taxon>
        <taxon>Bacillota</taxon>
        <taxon>Clostridia</taxon>
        <taxon>Lachnospirales</taxon>
        <taxon>Lachnospiraceae</taxon>
        <taxon>Diplocloster</taxon>
    </lineage>
</organism>
<dbReference type="RefSeq" id="WP_158354270.1">
    <property type="nucleotide sequence ID" value="NZ_JAHQCX010000015.1"/>
</dbReference>
<evidence type="ECO:0008006" key="4">
    <source>
        <dbReference type="Google" id="ProtNLM"/>
    </source>
</evidence>
<accession>A0ABS6KBU9</accession>